<dbReference type="InterPro" id="IPR017689">
    <property type="entry name" value="BamD"/>
</dbReference>
<dbReference type="NCBIfam" id="TIGR03302">
    <property type="entry name" value="OM_YfiO"/>
    <property type="match status" value="1"/>
</dbReference>
<reference evidence="6 7" key="1">
    <citation type="journal article" date="2016" name="Nat. Commun.">
        <title>Thousands of microbial genomes shed light on interconnected biogeochemical processes in an aquifer system.</title>
        <authorList>
            <person name="Anantharaman K."/>
            <person name="Brown C.T."/>
            <person name="Hug L.A."/>
            <person name="Sharon I."/>
            <person name="Castelle C.J."/>
            <person name="Probst A.J."/>
            <person name="Thomas B.C."/>
            <person name="Singh A."/>
            <person name="Wilkins M.J."/>
            <person name="Karaoz U."/>
            <person name="Brodie E.L."/>
            <person name="Williams K.H."/>
            <person name="Hubbard S.S."/>
            <person name="Banfield J.F."/>
        </authorList>
    </citation>
    <scope>NUCLEOTIDE SEQUENCE [LARGE SCALE GENOMIC DNA]</scope>
</reference>
<gene>
    <name evidence="6" type="ORF">A2Y62_17620</name>
</gene>
<feature type="domain" description="Outer membrane lipoprotein BamD-like" evidence="5">
    <location>
        <begin position="46"/>
        <end position="240"/>
    </location>
</feature>
<evidence type="ECO:0000256" key="3">
    <source>
        <dbReference type="ARBA" id="ARBA00023237"/>
    </source>
</evidence>
<keyword evidence="2 4" id="KW-0472">Membrane</keyword>
<accession>A0A1F5VP68</accession>
<proteinExistence type="inferred from homology"/>
<dbReference type="SUPFAM" id="SSF48452">
    <property type="entry name" value="TPR-like"/>
    <property type="match status" value="1"/>
</dbReference>
<evidence type="ECO:0000313" key="7">
    <source>
        <dbReference type="Proteomes" id="UP000178943"/>
    </source>
</evidence>
<dbReference type="Gene3D" id="1.25.40.10">
    <property type="entry name" value="Tetratricopeptide repeat domain"/>
    <property type="match status" value="1"/>
</dbReference>
<dbReference type="AlphaFoldDB" id="A0A1F5VP68"/>
<evidence type="ECO:0000256" key="2">
    <source>
        <dbReference type="ARBA" id="ARBA00023136"/>
    </source>
</evidence>
<dbReference type="Proteomes" id="UP000178943">
    <property type="component" value="Unassembled WGS sequence"/>
</dbReference>
<feature type="transmembrane region" description="Helical" evidence="4">
    <location>
        <begin position="14"/>
        <end position="31"/>
    </location>
</feature>
<keyword evidence="4" id="KW-0812">Transmembrane</keyword>
<dbReference type="InterPro" id="IPR039565">
    <property type="entry name" value="BamD-like"/>
</dbReference>
<sequence length="267" mass="31545">MAMDIKLFQRREEYMKLISFVSIVLILMLFMSCSMKHKDSQYAGLTDQQIYDKALEKLSKKKWMQGRELLRYLLENFFDSQLAMPAKLAIADSYFNEKGMENYAIAIQEYQEYSKLYPSSPNADYAQFQIGMCYFKQINKPGRDQSAANKSVEAFKQLLETYPRSSYAQDAKTNMIEGQKNINLHRFSIAHFYFKRKKYEPALYRFNQIFANSPDEALLPEMYFYYAETLKKMGMNEESKKYFSLLVEKFPHNEYAIKAKEILAKDI</sequence>
<dbReference type="PROSITE" id="PS51257">
    <property type="entry name" value="PROKAR_LIPOPROTEIN"/>
    <property type="match status" value="1"/>
</dbReference>
<name>A0A1F5VP68_9BACT</name>
<protein>
    <recommendedName>
        <fullName evidence="5">Outer membrane lipoprotein BamD-like domain-containing protein</fullName>
    </recommendedName>
</protein>
<evidence type="ECO:0000313" key="6">
    <source>
        <dbReference type="EMBL" id="OGF65189.1"/>
    </source>
</evidence>
<dbReference type="STRING" id="1817863.A2Y62_17620"/>
<keyword evidence="4" id="KW-1133">Transmembrane helix</keyword>
<evidence type="ECO:0000256" key="1">
    <source>
        <dbReference type="ARBA" id="ARBA00022729"/>
    </source>
</evidence>
<evidence type="ECO:0000259" key="5">
    <source>
        <dbReference type="Pfam" id="PF13525"/>
    </source>
</evidence>
<keyword evidence="3" id="KW-0998">Cell outer membrane</keyword>
<comment type="caution">
    <text evidence="6">The sequence shown here is derived from an EMBL/GenBank/DDBJ whole genome shotgun (WGS) entry which is preliminary data.</text>
</comment>
<organism evidence="6 7">
    <name type="scientific">Candidatus Fischerbacteria bacterium RBG_13_37_8</name>
    <dbReference type="NCBI Taxonomy" id="1817863"/>
    <lineage>
        <taxon>Bacteria</taxon>
        <taxon>Candidatus Fischeribacteriota</taxon>
    </lineage>
</organism>
<dbReference type="Pfam" id="PF13525">
    <property type="entry name" value="YfiO"/>
    <property type="match status" value="1"/>
</dbReference>
<dbReference type="HAMAP" id="MF_00922">
    <property type="entry name" value="OM_assembly_BamD"/>
    <property type="match status" value="1"/>
</dbReference>
<evidence type="ECO:0000256" key="4">
    <source>
        <dbReference type="SAM" id="Phobius"/>
    </source>
</evidence>
<dbReference type="EMBL" id="MFGW01000114">
    <property type="protein sequence ID" value="OGF65189.1"/>
    <property type="molecule type" value="Genomic_DNA"/>
</dbReference>
<dbReference type="InterPro" id="IPR011990">
    <property type="entry name" value="TPR-like_helical_dom_sf"/>
</dbReference>
<keyword evidence="1" id="KW-0732">Signal</keyword>